<organism evidence="2 3">
    <name type="scientific">Vogesella alkaliphila</name>
    <dbReference type="NCBI Taxonomy" id="1193621"/>
    <lineage>
        <taxon>Bacteria</taxon>
        <taxon>Pseudomonadati</taxon>
        <taxon>Pseudomonadota</taxon>
        <taxon>Betaproteobacteria</taxon>
        <taxon>Neisseriales</taxon>
        <taxon>Chromobacteriaceae</taxon>
        <taxon>Vogesella</taxon>
    </lineage>
</organism>
<name>A0ABQ2YIM6_9NEIS</name>
<dbReference type="RefSeq" id="WP_189372920.1">
    <property type="nucleotide sequence ID" value="NZ_BMYW01000002.1"/>
</dbReference>
<dbReference type="InterPro" id="IPR000182">
    <property type="entry name" value="GNAT_dom"/>
</dbReference>
<dbReference type="CDD" id="cd04301">
    <property type="entry name" value="NAT_SF"/>
    <property type="match status" value="1"/>
</dbReference>
<evidence type="ECO:0000313" key="2">
    <source>
        <dbReference type="EMBL" id="GGX83230.1"/>
    </source>
</evidence>
<gene>
    <name evidence="2" type="ORF">GCM10011290_08560</name>
</gene>
<evidence type="ECO:0000259" key="1">
    <source>
        <dbReference type="PROSITE" id="PS51186"/>
    </source>
</evidence>
<feature type="domain" description="N-acetyltransferase" evidence="1">
    <location>
        <begin position="11"/>
        <end position="166"/>
    </location>
</feature>
<dbReference type="SUPFAM" id="SSF55729">
    <property type="entry name" value="Acyl-CoA N-acyltransferases (Nat)"/>
    <property type="match status" value="1"/>
</dbReference>
<reference evidence="3" key="1">
    <citation type="journal article" date="2019" name="Int. J. Syst. Evol. Microbiol.">
        <title>The Global Catalogue of Microorganisms (GCM) 10K type strain sequencing project: providing services to taxonomists for standard genome sequencing and annotation.</title>
        <authorList>
            <consortium name="The Broad Institute Genomics Platform"/>
            <consortium name="The Broad Institute Genome Sequencing Center for Infectious Disease"/>
            <person name="Wu L."/>
            <person name="Ma J."/>
        </authorList>
    </citation>
    <scope>NUCLEOTIDE SEQUENCE [LARGE SCALE GENOMIC DNA]</scope>
    <source>
        <strain evidence="3">KCTC 32041</strain>
    </source>
</reference>
<dbReference type="Gene3D" id="3.40.630.30">
    <property type="match status" value="1"/>
</dbReference>
<keyword evidence="3" id="KW-1185">Reference proteome</keyword>
<dbReference type="InterPro" id="IPR016181">
    <property type="entry name" value="Acyl_CoA_acyltransferase"/>
</dbReference>
<sequence>MLNLMSSSAAIRLRAATPHDQSFIARVFRSARPDLQYIDGDTDLVESVIELQQRVLQQGAGEAHPNAMHFIAELHDSPAGVALVDFGHNEIHIIFLAMLPQLRGKGYGRTVLQSLQQAAWKVSTPLSVVVWQSNQSALQLYLALGFVVAEHSVMANKLVWYPERDPALPPAPAVAIS</sequence>
<proteinExistence type="predicted"/>
<dbReference type="PROSITE" id="PS51186">
    <property type="entry name" value="GNAT"/>
    <property type="match status" value="1"/>
</dbReference>
<dbReference type="EMBL" id="BMYW01000002">
    <property type="protein sequence ID" value="GGX83230.1"/>
    <property type="molecule type" value="Genomic_DNA"/>
</dbReference>
<dbReference type="Proteomes" id="UP000600877">
    <property type="component" value="Unassembled WGS sequence"/>
</dbReference>
<accession>A0ABQ2YIM6</accession>
<dbReference type="Pfam" id="PF00583">
    <property type="entry name" value="Acetyltransf_1"/>
    <property type="match status" value="1"/>
</dbReference>
<comment type="caution">
    <text evidence="2">The sequence shown here is derived from an EMBL/GenBank/DDBJ whole genome shotgun (WGS) entry which is preliminary data.</text>
</comment>
<evidence type="ECO:0000313" key="3">
    <source>
        <dbReference type="Proteomes" id="UP000600877"/>
    </source>
</evidence>
<protein>
    <submittedName>
        <fullName evidence="2">N-acetyltransferase GCN5</fullName>
    </submittedName>
</protein>